<organism evidence="10 11">
    <name type="scientific">Ramazzottius varieornatus</name>
    <name type="common">Water bear</name>
    <name type="synonym">Tardigrade</name>
    <dbReference type="NCBI Taxonomy" id="947166"/>
    <lineage>
        <taxon>Eukaryota</taxon>
        <taxon>Metazoa</taxon>
        <taxon>Ecdysozoa</taxon>
        <taxon>Tardigrada</taxon>
        <taxon>Eutardigrada</taxon>
        <taxon>Parachela</taxon>
        <taxon>Hypsibioidea</taxon>
        <taxon>Ramazzottiidae</taxon>
        <taxon>Ramazzottius</taxon>
    </lineage>
</organism>
<evidence type="ECO:0000256" key="9">
    <source>
        <dbReference type="ARBA" id="ARBA00026071"/>
    </source>
</evidence>
<dbReference type="GO" id="GO:0004298">
    <property type="term" value="F:threonine-type endopeptidase activity"/>
    <property type="evidence" value="ECO:0007669"/>
    <property type="project" value="UniProtKB-KW"/>
</dbReference>
<keyword evidence="11" id="KW-1185">Reference proteome</keyword>
<dbReference type="SUPFAM" id="SSF56235">
    <property type="entry name" value="N-terminal nucleophile aminohydrolases (Ntn hydrolases)"/>
    <property type="match status" value="1"/>
</dbReference>
<keyword evidence="8" id="KW-0647">Proteasome</keyword>
<dbReference type="GO" id="GO:0005737">
    <property type="term" value="C:cytoplasm"/>
    <property type="evidence" value="ECO:0007669"/>
    <property type="project" value="TreeGrafter"/>
</dbReference>
<evidence type="ECO:0000256" key="2">
    <source>
        <dbReference type="ARBA" id="ARBA00004123"/>
    </source>
</evidence>
<comment type="subunit">
    <text evidence="9">The 26S proteasome consists of a 20S proteasome core and two 19S regulatory subunits. The 20S proteasome core is composed of 28 subunits that are arranged in four stacked rings, resulting in a barrel-shaped structure. The two end rings are each formed by seven alpha subunits, and the two central rings are each formed by seven beta subunits. The catalytic chamber with the active sites is on the inside of the barrel.</text>
</comment>
<comment type="subcellular location">
    <subcellularLocation>
        <location evidence="2">Nucleus</location>
    </subcellularLocation>
</comment>
<name>A0A1D1V250_RAMVA</name>
<keyword evidence="6" id="KW-0888">Threonine protease</keyword>
<evidence type="ECO:0000256" key="5">
    <source>
        <dbReference type="ARBA" id="ARBA00022670"/>
    </source>
</evidence>
<dbReference type="InterPro" id="IPR023333">
    <property type="entry name" value="Proteasome_suB-type"/>
</dbReference>
<evidence type="ECO:0000256" key="7">
    <source>
        <dbReference type="ARBA" id="ARBA00022801"/>
    </source>
</evidence>
<gene>
    <name evidence="10" type="primary">RvY_07377</name>
    <name evidence="10" type="synonym">RvY_07377.2</name>
    <name evidence="10" type="ORF">RvY_07377-2</name>
</gene>
<evidence type="ECO:0000256" key="6">
    <source>
        <dbReference type="ARBA" id="ARBA00022698"/>
    </source>
</evidence>
<evidence type="ECO:0000256" key="8">
    <source>
        <dbReference type="ARBA" id="ARBA00022942"/>
    </source>
</evidence>
<dbReference type="GO" id="GO:0051603">
    <property type="term" value="P:proteolysis involved in protein catabolic process"/>
    <property type="evidence" value="ECO:0007669"/>
    <property type="project" value="InterPro"/>
</dbReference>
<dbReference type="STRING" id="947166.A0A1D1V250"/>
<dbReference type="EMBL" id="BDGG01000003">
    <property type="protein sequence ID" value="GAU95831.1"/>
    <property type="molecule type" value="Genomic_DNA"/>
</dbReference>
<sequence>MAGIICAGWDRYEGGQCYTIPVGGMCVRQPVCTGGSGSTYVFGYVDQNYKKGMNKDQCLQFVANYVALAISRDNASGGVVRLATISKNGLERFNLLDKAIPQHWEG</sequence>
<dbReference type="AlphaFoldDB" id="A0A1D1V250"/>
<keyword evidence="4" id="KW-0963">Cytoplasm</keyword>
<dbReference type="GO" id="GO:0005634">
    <property type="term" value="C:nucleus"/>
    <property type="evidence" value="ECO:0007669"/>
    <property type="project" value="UniProtKB-SubCell"/>
</dbReference>
<dbReference type="OrthoDB" id="7854943at2759"/>
<evidence type="ECO:0000313" key="11">
    <source>
        <dbReference type="Proteomes" id="UP000186922"/>
    </source>
</evidence>
<dbReference type="PRINTS" id="PR00141">
    <property type="entry name" value="PROTEASOME"/>
</dbReference>
<dbReference type="EC" id="3.4.25.1" evidence="3"/>
<dbReference type="Pfam" id="PF00227">
    <property type="entry name" value="Proteasome"/>
    <property type="match status" value="1"/>
</dbReference>
<dbReference type="Proteomes" id="UP000186922">
    <property type="component" value="Unassembled WGS sequence"/>
</dbReference>
<evidence type="ECO:0000256" key="3">
    <source>
        <dbReference type="ARBA" id="ARBA00012039"/>
    </source>
</evidence>
<evidence type="ECO:0000313" key="10">
    <source>
        <dbReference type="EMBL" id="GAU95831.1"/>
    </source>
</evidence>
<dbReference type="InterPro" id="IPR029055">
    <property type="entry name" value="Ntn_hydrolases_N"/>
</dbReference>
<evidence type="ECO:0000256" key="1">
    <source>
        <dbReference type="ARBA" id="ARBA00001198"/>
    </source>
</evidence>
<dbReference type="GO" id="GO:0019774">
    <property type="term" value="C:proteasome core complex, beta-subunit complex"/>
    <property type="evidence" value="ECO:0007669"/>
    <property type="project" value="UniProtKB-ARBA"/>
</dbReference>
<accession>A0A1D1V250</accession>
<reference evidence="10 11" key="1">
    <citation type="journal article" date="2016" name="Nat. Commun.">
        <title>Extremotolerant tardigrade genome and improved radiotolerance of human cultured cells by tardigrade-unique protein.</title>
        <authorList>
            <person name="Hashimoto T."/>
            <person name="Horikawa D.D."/>
            <person name="Saito Y."/>
            <person name="Kuwahara H."/>
            <person name="Kozuka-Hata H."/>
            <person name="Shin-I T."/>
            <person name="Minakuchi Y."/>
            <person name="Ohishi K."/>
            <person name="Motoyama A."/>
            <person name="Aizu T."/>
            <person name="Enomoto A."/>
            <person name="Kondo K."/>
            <person name="Tanaka S."/>
            <person name="Hara Y."/>
            <person name="Koshikawa S."/>
            <person name="Sagara H."/>
            <person name="Miura T."/>
            <person name="Yokobori S."/>
            <person name="Miyagawa K."/>
            <person name="Suzuki Y."/>
            <person name="Kubo T."/>
            <person name="Oyama M."/>
            <person name="Kohara Y."/>
            <person name="Fujiyama A."/>
            <person name="Arakawa K."/>
            <person name="Katayama T."/>
            <person name="Toyoda A."/>
            <person name="Kunieda T."/>
        </authorList>
    </citation>
    <scope>NUCLEOTIDE SEQUENCE [LARGE SCALE GENOMIC DNA]</scope>
    <source>
        <strain evidence="10 11">YOKOZUNA-1</strain>
    </source>
</reference>
<keyword evidence="5" id="KW-0645">Protease</keyword>
<comment type="catalytic activity">
    <reaction evidence="1">
        <text>Cleavage of peptide bonds with very broad specificity.</text>
        <dbReference type="EC" id="3.4.25.1"/>
    </reaction>
</comment>
<dbReference type="InterPro" id="IPR000243">
    <property type="entry name" value="Pept_T1A_subB"/>
</dbReference>
<dbReference type="PANTHER" id="PTHR32194">
    <property type="entry name" value="METALLOPROTEASE TLDD"/>
    <property type="match status" value="1"/>
</dbReference>
<dbReference type="InterPro" id="IPR001353">
    <property type="entry name" value="Proteasome_sua/b"/>
</dbReference>
<keyword evidence="7" id="KW-0378">Hydrolase</keyword>
<comment type="caution">
    <text evidence="10">The sequence shown here is derived from an EMBL/GenBank/DDBJ whole genome shotgun (WGS) entry which is preliminary data.</text>
</comment>
<protein>
    <recommendedName>
        <fullName evidence="3">proteasome endopeptidase complex</fullName>
        <ecNumber evidence="3">3.4.25.1</ecNumber>
    </recommendedName>
</protein>
<dbReference type="PANTHER" id="PTHR32194:SF0">
    <property type="entry name" value="ATP-DEPENDENT PROTEASE SUBUNIT HSLV"/>
    <property type="match status" value="1"/>
</dbReference>
<proteinExistence type="predicted"/>
<evidence type="ECO:0000256" key="4">
    <source>
        <dbReference type="ARBA" id="ARBA00022490"/>
    </source>
</evidence>
<dbReference type="Gene3D" id="3.60.20.10">
    <property type="entry name" value="Glutamine Phosphoribosylpyrophosphate, subunit 1, domain 1"/>
    <property type="match status" value="1"/>
</dbReference>